<dbReference type="PANTHER" id="PTHR37827">
    <property type="entry name" value="TUDOR DOMAIN-CONTAINING PROTEIN"/>
    <property type="match status" value="1"/>
</dbReference>
<evidence type="ECO:0000313" key="2">
    <source>
        <dbReference type="Proteomes" id="UP000027265"/>
    </source>
</evidence>
<gene>
    <name evidence="1" type="ORF">JAAARDRAFT_57926</name>
</gene>
<evidence type="ECO:0000313" key="1">
    <source>
        <dbReference type="EMBL" id="KDQ58181.1"/>
    </source>
</evidence>
<protein>
    <recommendedName>
        <fullName evidence="3">HNH domain-containing protein</fullName>
    </recommendedName>
</protein>
<dbReference type="Proteomes" id="UP000027265">
    <property type="component" value="Unassembled WGS sequence"/>
</dbReference>
<keyword evidence="2" id="KW-1185">Reference proteome</keyword>
<sequence length="218" mass="24979">MQAEPETTQFLTFKDCLARRLIIKAGGPDTEDSSIEELGDFISYLALELWPTLPESIRNASYTAIPSTDELSFETLTPPTFIDSLISYGLVGDSDDVIKFVEKVLDDYVKEACEPPPTNWSGTRKSECEICERAVPLTYHHLIPRSVHTKVLKKGWHREEMLGSVAWLCRHCHSTVHHVASNEELARNFYTVDLLLEREDIQKWRNYAAKQRRGKRRG</sequence>
<dbReference type="OrthoDB" id="4850648at2759"/>
<reference evidence="2" key="1">
    <citation type="journal article" date="2014" name="Proc. Natl. Acad. Sci. U.S.A.">
        <title>Extensive sampling of basidiomycete genomes demonstrates inadequacy of the white-rot/brown-rot paradigm for wood decay fungi.</title>
        <authorList>
            <person name="Riley R."/>
            <person name="Salamov A.A."/>
            <person name="Brown D.W."/>
            <person name="Nagy L.G."/>
            <person name="Floudas D."/>
            <person name="Held B.W."/>
            <person name="Levasseur A."/>
            <person name="Lombard V."/>
            <person name="Morin E."/>
            <person name="Otillar R."/>
            <person name="Lindquist E.A."/>
            <person name="Sun H."/>
            <person name="LaButti K.M."/>
            <person name="Schmutz J."/>
            <person name="Jabbour D."/>
            <person name="Luo H."/>
            <person name="Baker S.E."/>
            <person name="Pisabarro A.G."/>
            <person name="Walton J.D."/>
            <person name="Blanchette R.A."/>
            <person name="Henrissat B."/>
            <person name="Martin F."/>
            <person name="Cullen D."/>
            <person name="Hibbett D.S."/>
            <person name="Grigoriev I.V."/>
        </authorList>
    </citation>
    <scope>NUCLEOTIDE SEQUENCE [LARGE SCALE GENOMIC DNA]</scope>
    <source>
        <strain evidence="2">MUCL 33604</strain>
    </source>
</reference>
<dbReference type="STRING" id="933084.A0A067Q6E7"/>
<accession>A0A067Q6E7</accession>
<dbReference type="HOGENOM" id="CLU_074184_1_0_1"/>
<dbReference type="PANTHER" id="PTHR37827:SF1">
    <property type="entry name" value="HNH DOMAIN-CONTAINING PROTEIN"/>
    <property type="match status" value="1"/>
</dbReference>
<proteinExistence type="predicted"/>
<name>A0A067Q6E7_9AGAM</name>
<dbReference type="AlphaFoldDB" id="A0A067Q6E7"/>
<organism evidence="1 2">
    <name type="scientific">Jaapia argillacea MUCL 33604</name>
    <dbReference type="NCBI Taxonomy" id="933084"/>
    <lineage>
        <taxon>Eukaryota</taxon>
        <taxon>Fungi</taxon>
        <taxon>Dikarya</taxon>
        <taxon>Basidiomycota</taxon>
        <taxon>Agaricomycotina</taxon>
        <taxon>Agaricomycetes</taxon>
        <taxon>Agaricomycetidae</taxon>
        <taxon>Jaapiales</taxon>
        <taxon>Jaapiaceae</taxon>
        <taxon>Jaapia</taxon>
    </lineage>
</organism>
<evidence type="ECO:0008006" key="3">
    <source>
        <dbReference type="Google" id="ProtNLM"/>
    </source>
</evidence>
<dbReference type="InParanoid" id="A0A067Q6E7"/>
<dbReference type="EMBL" id="KL197718">
    <property type="protein sequence ID" value="KDQ58181.1"/>
    <property type="molecule type" value="Genomic_DNA"/>
</dbReference>